<dbReference type="Pfam" id="PF10646">
    <property type="entry name" value="Germane"/>
    <property type="match status" value="2"/>
</dbReference>
<name>W7YNF5_9BACL</name>
<protein>
    <submittedName>
        <fullName evidence="3">Germination (Cortex hydrolysis) and sporulation protein GerM</fullName>
    </submittedName>
</protein>
<proteinExistence type="predicted"/>
<feature type="domain" description="GerMN" evidence="2">
    <location>
        <begin position="247"/>
        <end position="334"/>
    </location>
</feature>
<dbReference type="STRING" id="1236976.JCM16418_4144"/>
<evidence type="ECO:0000313" key="3">
    <source>
        <dbReference type="EMBL" id="GAF09977.1"/>
    </source>
</evidence>
<evidence type="ECO:0000256" key="1">
    <source>
        <dbReference type="SAM" id="SignalP"/>
    </source>
</evidence>
<dbReference type="eggNOG" id="COG5401">
    <property type="taxonomic scope" value="Bacteria"/>
</dbReference>
<evidence type="ECO:0000313" key="4">
    <source>
        <dbReference type="Proteomes" id="UP000019364"/>
    </source>
</evidence>
<accession>W7YNF5</accession>
<dbReference type="EMBL" id="BAVZ01000017">
    <property type="protein sequence ID" value="GAF09977.1"/>
    <property type="molecule type" value="Genomic_DNA"/>
</dbReference>
<keyword evidence="1" id="KW-0732">Signal</keyword>
<feature type="domain" description="GerMN" evidence="2">
    <location>
        <begin position="94"/>
        <end position="186"/>
    </location>
</feature>
<keyword evidence="4" id="KW-1185">Reference proteome</keyword>
<dbReference type="SMART" id="SM00909">
    <property type="entry name" value="Germane"/>
    <property type="match status" value="2"/>
</dbReference>
<feature type="signal peptide" evidence="1">
    <location>
        <begin position="1"/>
        <end position="24"/>
    </location>
</feature>
<evidence type="ECO:0000259" key="2">
    <source>
        <dbReference type="SMART" id="SM00909"/>
    </source>
</evidence>
<dbReference type="Proteomes" id="UP000019364">
    <property type="component" value="Unassembled WGS sequence"/>
</dbReference>
<sequence length="354" mass="38436">MHMTKYKKIRGFTAAGLLAVPVMLSGCNLVSTNSSKEVDPPPSQVEQQMLNASQGVMKQMEQTGVPTTVYLTNDHGMLAPVSLGIPATTGTAHLQGALESLVADGKYADYLPEGFAGVLPAGTEVKNVTVQKDKKMAVVEFNKDFEKYKAPQERKILEAITWTLTGNPNVEKVQLWVDGQKLSEMPVNGTPLDESLTRSIGINLQQGDGASLMDSSPVTVYFSAMSPAETQYYVPVTRLVKTGQDSVKAALNELIRGPQENDGLERVMSDVTALKDVKKAKDGTVTVSLKDDMFAKDEKVPLEFLQSVVLTVAENAGNPKVKIQLNGESKVVGYDNQDYSQPVSRPQYINQIPL</sequence>
<feature type="chain" id="PRO_5039088593" evidence="1">
    <location>
        <begin position="25"/>
        <end position="354"/>
    </location>
</feature>
<dbReference type="PROSITE" id="PS51257">
    <property type="entry name" value="PROKAR_LIPOPROTEIN"/>
    <property type="match status" value="1"/>
</dbReference>
<organism evidence="3 4">
    <name type="scientific">Paenibacillus pini JCM 16418</name>
    <dbReference type="NCBI Taxonomy" id="1236976"/>
    <lineage>
        <taxon>Bacteria</taxon>
        <taxon>Bacillati</taxon>
        <taxon>Bacillota</taxon>
        <taxon>Bacilli</taxon>
        <taxon>Bacillales</taxon>
        <taxon>Paenibacillaceae</taxon>
        <taxon>Paenibacillus</taxon>
    </lineage>
</organism>
<gene>
    <name evidence="3" type="ORF">JCM16418_4144</name>
</gene>
<comment type="caution">
    <text evidence="3">The sequence shown here is derived from an EMBL/GenBank/DDBJ whole genome shotgun (WGS) entry which is preliminary data.</text>
</comment>
<reference evidence="3 4" key="1">
    <citation type="journal article" date="2014" name="Genome Announc.">
        <title>Draft Genome Sequence of Paenibacillus pini JCM 16418T, Isolated from the Rhizosphere of Pine Tree.</title>
        <authorList>
            <person name="Yuki M."/>
            <person name="Oshima K."/>
            <person name="Suda W."/>
            <person name="Oshida Y."/>
            <person name="Kitamura K."/>
            <person name="Iida Y."/>
            <person name="Hattori M."/>
            <person name="Ohkuma M."/>
        </authorList>
    </citation>
    <scope>NUCLEOTIDE SEQUENCE [LARGE SCALE GENOMIC DNA]</scope>
    <source>
        <strain evidence="3 4">JCM 16418</strain>
    </source>
</reference>
<dbReference type="InterPro" id="IPR019606">
    <property type="entry name" value="GerMN"/>
</dbReference>
<dbReference type="AlphaFoldDB" id="W7YNF5"/>